<reference evidence="1 2" key="1">
    <citation type="submission" date="2019-07" db="EMBL/GenBank/DDBJ databases">
        <title>Annotation for the trematode Paragonimus westermani.</title>
        <authorList>
            <person name="Choi Y.-J."/>
        </authorList>
    </citation>
    <scope>NUCLEOTIDE SEQUENCE [LARGE SCALE GENOMIC DNA]</scope>
    <source>
        <strain evidence="1">180907_Pwestermani</strain>
    </source>
</reference>
<keyword evidence="2" id="KW-1185">Reference proteome</keyword>
<accession>A0A8T0DM75</accession>
<comment type="caution">
    <text evidence="1">The sequence shown here is derived from an EMBL/GenBank/DDBJ whole genome shotgun (WGS) entry which is preliminary data.</text>
</comment>
<evidence type="ECO:0000313" key="1">
    <source>
        <dbReference type="EMBL" id="KAF8568044.1"/>
    </source>
</evidence>
<name>A0A8T0DM75_9TREM</name>
<proteinExistence type="predicted"/>
<dbReference type="Proteomes" id="UP000699462">
    <property type="component" value="Unassembled WGS sequence"/>
</dbReference>
<gene>
    <name evidence="1" type="ORF">P879_05654</name>
</gene>
<organism evidence="1 2">
    <name type="scientific">Paragonimus westermani</name>
    <dbReference type="NCBI Taxonomy" id="34504"/>
    <lineage>
        <taxon>Eukaryota</taxon>
        <taxon>Metazoa</taxon>
        <taxon>Spiralia</taxon>
        <taxon>Lophotrochozoa</taxon>
        <taxon>Platyhelminthes</taxon>
        <taxon>Trematoda</taxon>
        <taxon>Digenea</taxon>
        <taxon>Plagiorchiida</taxon>
        <taxon>Troglotremata</taxon>
        <taxon>Troglotrematidae</taxon>
        <taxon>Paragonimus</taxon>
    </lineage>
</organism>
<sequence length="81" mass="9062">MRTIHACMKYAGKFKRIGWHNLGTKLLKAGIKITSGLSDFMGQLGSFRSSTRISHLQEPVFAGSLIARFEFHVNYSTCVVL</sequence>
<evidence type="ECO:0000313" key="2">
    <source>
        <dbReference type="Proteomes" id="UP000699462"/>
    </source>
</evidence>
<dbReference type="AlphaFoldDB" id="A0A8T0DM75"/>
<dbReference type="EMBL" id="JTDF01003145">
    <property type="protein sequence ID" value="KAF8568044.1"/>
    <property type="molecule type" value="Genomic_DNA"/>
</dbReference>
<protein>
    <submittedName>
        <fullName evidence="1">Uncharacterized protein</fullName>
    </submittedName>
</protein>